<dbReference type="AlphaFoldDB" id="A0A4R3J8A1"/>
<dbReference type="EMBL" id="SLZU01000013">
    <property type="protein sequence ID" value="TCS60750.1"/>
    <property type="molecule type" value="Genomic_DNA"/>
</dbReference>
<dbReference type="Gene3D" id="3.50.30.40">
    <property type="entry name" value="Ribonuclease E inhibitor RraA/RraA-like"/>
    <property type="match status" value="1"/>
</dbReference>
<keyword evidence="2" id="KW-1185">Reference proteome</keyword>
<comment type="caution">
    <text evidence="1">The sequence shown here is derived from an EMBL/GenBank/DDBJ whole genome shotgun (WGS) entry which is preliminary data.</text>
</comment>
<evidence type="ECO:0000313" key="1">
    <source>
        <dbReference type="EMBL" id="TCS60750.1"/>
    </source>
</evidence>
<dbReference type="InterPro" id="IPR005493">
    <property type="entry name" value="RraA/RraA-like"/>
</dbReference>
<proteinExistence type="predicted"/>
<organism evidence="1 2">
    <name type="scientific">Primorskyibacter sedentarius</name>
    <dbReference type="NCBI Taxonomy" id="745311"/>
    <lineage>
        <taxon>Bacteria</taxon>
        <taxon>Pseudomonadati</taxon>
        <taxon>Pseudomonadota</taxon>
        <taxon>Alphaproteobacteria</taxon>
        <taxon>Rhodobacterales</taxon>
        <taxon>Roseobacteraceae</taxon>
        <taxon>Primorskyibacter</taxon>
    </lineage>
</organism>
<dbReference type="InterPro" id="IPR036704">
    <property type="entry name" value="RraA/RraA-like_sf"/>
</dbReference>
<dbReference type="OrthoDB" id="8912551at2"/>
<accession>A0A4R3J8A1</accession>
<reference evidence="1 2" key="1">
    <citation type="submission" date="2019-03" db="EMBL/GenBank/DDBJ databases">
        <title>Genomic Encyclopedia of Type Strains, Phase IV (KMG-IV): sequencing the most valuable type-strain genomes for metagenomic binning, comparative biology and taxonomic classification.</title>
        <authorList>
            <person name="Goeker M."/>
        </authorList>
    </citation>
    <scope>NUCLEOTIDE SEQUENCE [LARGE SCALE GENOMIC DNA]</scope>
    <source>
        <strain evidence="1 2">DSM 104836</strain>
    </source>
</reference>
<dbReference type="RefSeq" id="WP_132246898.1">
    <property type="nucleotide sequence ID" value="NZ_SLZU01000013.1"/>
</dbReference>
<dbReference type="GO" id="GO:0008168">
    <property type="term" value="F:methyltransferase activity"/>
    <property type="evidence" value="ECO:0007669"/>
    <property type="project" value="UniProtKB-KW"/>
</dbReference>
<name>A0A4R3J8A1_9RHOB</name>
<dbReference type="Proteomes" id="UP000295696">
    <property type="component" value="Unassembled WGS sequence"/>
</dbReference>
<keyword evidence="1" id="KW-0808">Transferase</keyword>
<sequence length="231" mass="24903">MDNSLLDLLKQVDTPTVCNAIEVAEGKRGFDRFTRGTMQCSAPDAPAMVGYARTAKIAAIAPPTEPPEVIKARRMDYYRHMASGPRPAIAVVEDLDHPHAIGAYWGEINTTIHKGFGLSGALTNGVMRDLGDLPEGFPVVAGSVGPSHGFVHVREIATPVSIFGLTIADCDLVHADRHGALVIPPETLPILETSIRKLIDTESLILHPARQAGFDFDAFEAAWARFEAART</sequence>
<protein>
    <submittedName>
        <fullName evidence="1">Demethylmenaquinone methyltransferase</fullName>
    </submittedName>
</protein>
<keyword evidence="1" id="KW-0489">Methyltransferase</keyword>
<dbReference type="SUPFAM" id="SSF89562">
    <property type="entry name" value="RraA-like"/>
    <property type="match status" value="1"/>
</dbReference>
<evidence type="ECO:0000313" key="2">
    <source>
        <dbReference type="Proteomes" id="UP000295696"/>
    </source>
</evidence>
<gene>
    <name evidence="1" type="ORF">EDD52_11343</name>
</gene>
<dbReference type="Pfam" id="PF03737">
    <property type="entry name" value="RraA-like"/>
    <property type="match status" value="1"/>
</dbReference>
<dbReference type="GO" id="GO:0032259">
    <property type="term" value="P:methylation"/>
    <property type="evidence" value="ECO:0007669"/>
    <property type="project" value="UniProtKB-KW"/>
</dbReference>